<evidence type="ECO:0000256" key="1">
    <source>
        <dbReference type="SAM" id="SignalP"/>
    </source>
</evidence>
<keyword evidence="3" id="KW-1185">Reference proteome</keyword>
<evidence type="ECO:0000313" key="2">
    <source>
        <dbReference type="EMBL" id="SKB32306.1"/>
    </source>
</evidence>
<sequence length="110" mass="12177">MRLPKFLTVPCLIASGLVLAASSCNKESDVRHLPPPPARLAADQIEQKKPVLPEAAATSEEAYENWVSDRFDWGDRRDAVAWRWCTIWNRYSTAPIDCGPRPAGVPDDSG</sequence>
<dbReference type="AlphaFoldDB" id="A0A1T5ABJ2"/>
<proteinExistence type="predicted"/>
<feature type="chain" id="PRO_5013046683" evidence="1">
    <location>
        <begin position="21"/>
        <end position="110"/>
    </location>
</feature>
<dbReference type="PROSITE" id="PS51257">
    <property type="entry name" value="PROKAR_LIPOPROTEIN"/>
    <property type="match status" value="1"/>
</dbReference>
<accession>A0A1T5ABJ2</accession>
<name>A0A1T5ABJ2_9SPHN</name>
<dbReference type="Proteomes" id="UP000190044">
    <property type="component" value="Unassembled WGS sequence"/>
</dbReference>
<dbReference type="RefSeq" id="WP_079637258.1">
    <property type="nucleotide sequence ID" value="NZ_FUYP01000003.1"/>
</dbReference>
<dbReference type="OrthoDB" id="9932226at2"/>
<organism evidence="2 3">
    <name type="scientific">Sphingopyxis flava</name>
    <dbReference type="NCBI Taxonomy" id="1507287"/>
    <lineage>
        <taxon>Bacteria</taxon>
        <taxon>Pseudomonadati</taxon>
        <taxon>Pseudomonadota</taxon>
        <taxon>Alphaproteobacteria</taxon>
        <taxon>Sphingomonadales</taxon>
        <taxon>Sphingomonadaceae</taxon>
        <taxon>Sphingopyxis</taxon>
    </lineage>
</organism>
<protein>
    <submittedName>
        <fullName evidence="2">Uncharacterized protein</fullName>
    </submittedName>
</protein>
<evidence type="ECO:0000313" key="3">
    <source>
        <dbReference type="Proteomes" id="UP000190044"/>
    </source>
</evidence>
<feature type="signal peptide" evidence="1">
    <location>
        <begin position="1"/>
        <end position="20"/>
    </location>
</feature>
<gene>
    <name evidence="2" type="ORF">SAMN06295937_100364</name>
</gene>
<dbReference type="EMBL" id="FUYP01000003">
    <property type="protein sequence ID" value="SKB32306.1"/>
    <property type="molecule type" value="Genomic_DNA"/>
</dbReference>
<keyword evidence="1" id="KW-0732">Signal</keyword>
<reference evidence="3" key="1">
    <citation type="submission" date="2017-02" db="EMBL/GenBank/DDBJ databases">
        <authorList>
            <person name="Varghese N."/>
            <person name="Submissions S."/>
        </authorList>
    </citation>
    <scope>NUCLEOTIDE SEQUENCE [LARGE SCALE GENOMIC DNA]</scope>
    <source>
        <strain evidence="3">R11H</strain>
    </source>
</reference>